<sequence>MPDTPRKASDFDPDVLRLFDQYVHGLIDRRGFLAGAVCFAVARAARPGCSRR</sequence>
<keyword evidence="3" id="KW-1185">Reference proteome</keyword>
<gene>
    <name evidence="2" type="ORF">EDC50_1138</name>
</gene>
<reference evidence="2 3" key="1">
    <citation type="submission" date="2018-11" db="EMBL/GenBank/DDBJ databases">
        <title>Genomic Encyclopedia of Type Strains, Phase IV (KMG-IV): sequencing the most valuable type-strain genomes for metagenomic binning, comparative biology and taxonomic classification.</title>
        <authorList>
            <person name="Goeker M."/>
        </authorList>
    </citation>
    <scope>NUCLEOTIDE SEQUENCE [LARGE SCALE GENOMIC DNA]</scope>
    <source>
        <strain evidence="2 3">DSM 25623</strain>
    </source>
</reference>
<feature type="domain" description="YqhI" evidence="1">
    <location>
        <begin position="6"/>
        <end position="37"/>
    </location>
</feature>
<organism evidence="2 3">
    <name type="scientific">Vulcaniibacterium tengchongense</name>
    <dbReference type="NCBI Taxonomy" id="1273429"/>
    <lineage>
        <taxon>Bacteria</taxon>
        <taxon>Pseudomonadati</taxon>
        <taxon>Pseudomonadota</taxon>
        <taxon>Gammaproteobacteria</taxon>
        <taxon>Lysobacterales</taxon>
        <taxon>Lysobacteraceae</taxon>
        <taxon>Vulcaniibacterium</taxon>
    </lineage>
</organism>
<accession>A0A3N4VKI0</accession>
<evidence type="ECO:0000259" key="1">
    <source>
        <dbReference type="Pfam" id="PF23678"/>
    </source>
</evidence>
<name>A0A3N4VKI0_9GAMM</name>
<dbReference type="AlphaFoldDB" id="A0A3N4VKI0"/>
<dbReference type="RefSeq" id="WP_242003038.1">
    <property type="nucleotide sequence ID" value="NZ_RKQN01000001.1"/>
</dbReference>
<evidence type="ECO:0000313" key="2">
    <source>
        <dbReference type="EMBL" id="RPE81935.1"/>
    </source>
</evidence>
<evidence type="ECO:0000313" key="3">
    <source>
        <dbReference type="Proteomes" id="UP000269708"/>
    </source>
</evidence>
<dbReference type="Proteomes" id="UP000269708">
    <property type="component" value="Unassembled WGS sequence"/>
</dbReference>
<protein>
    <recommendedName>
        <fullName evidence="1">YqhI domain-containing protein</fullName>
    </recommendedName>
</protein>
<proteinExistence type="predicted"/>
<dbReference type="Pfam" id="PF23678">
    <property type="entry name" value="YqhI"/>
    <property type="match status" value="1"/>
</dbReference>
<dbReference type="EMBL" id="RKQN01000001">
    <property type="protein sequence ID" value="RPE81935.1"/>
    <property type="molecule type" value="Genomic_DNA"/>
</dbReference>
<dbReference type="InterPro" id="IPR057802">
    <property type="entry name" value="YqhI_dom"/>
</dbReference>
<comment type="caution">
    <text evidence="2">The sequence shown here is derived from an EMBL/GenBank/DDBJ whole genome shotgun (WGS) entry which is preliminary data.</text>
</comment>